<dbReference type="Proteomes" id="UP000094385">
    <property type="component" value="Unassembled WGS sequence"/>
</dbReference>
<dbReference type="STRING" id="675824.A0A1E3PYY9"/>
<dbReference type="EMBL" id="KV454300">
    <property type="protein sequence ID" value="ODQ70508.1"/>
    <property type="molecule type" value="Genomic_DNA"/>
</dbReference>
<dbReference type="CDD" id="cd03062">
    <property type="entry name" value="TRX_Fd_Sucrase"/>
    <property type="match status" value="1"/>
</dbReference>
<name>A0A1E3PYY9_LIPST</name>
<protein>
    <recommendedName>
        <fullName evidence="2">Altered inheritance of mitochondria protein 32</fullName>
    </recommendedName>
</protein>
<dbReference type="AlphaFoldDB" id="A0A1E3PYY9"/>
<dbReference type="OrthoDB" id="10253744at2759"/>
<keyword evidence="4" id="KW-1185">Reference proteome</keyword>
<organism evidence="3 4">
    <name type="scientific">Lipomyces starkeyi NRRL Y-11557</name>
    <dbReference type="NCBI Taxonomy" id="675824"/>
    <lineage>
        <taxon>Eukaryota</taxon>
        <taxon>Fungi</taxon>
        <taxon>Dikarya</taxon>
        <taxon>Ascomycota</taxon>
        <taxon>Saccharomycotina</taxon>
        <taxon>Lipomycetes</taxon>
        <taxon>Lipomycetales</taxon>
        <taxon>Lipomycetaceae</taxon>
        <taxon>Lipomyces</taxon>
    </lineage>
</organism>
<evidence type="ECO:0000313" key="3">
    <source>
        <dbReference type="EMBL" id="ODQ70508.1"/>
    </source>
</evidence>
<reference evidence="3 4" key="1">
    <citation type="journal article" date="2016" name="Proc. Natl. Acad. Sci. U.S.A.">
        <title>Comparative genomics of biotechnologically important yeasts.</title>
        <authorList>
            <person name="Riley R."/>
            <person name="Haridas S."/>
            <person name="Wolfe K.H."/>
            <person name="Lopes M.R."/>
            <person name="Hittinger C.T."/>
            <person name="Goeker M."/>
            <person name="Salamov A.A."/>
            <person name="Wisecaver J.H."/>
            <person name="Long T.M."/>
            <person name="Calvey C.H."/>
            <person name="Aerts A.L."/>
            <person name="Barry K.W."/>
            <person name="Choi C."/>
            <person name="Clum A."/>
            <person name="Coughlan A.Y."/>
            <person name="Deshpande S."/>
            <person name="Douglass A.P."/>
            <person name="Hanson S.J."/>
            <person name="Klenk H.-P."/>
            <person name="LaButti K.M."/>
            <person name="Lapidus A."/>
            <person name="Lindquist E.A."/>
            <person name="Lipzen A.M."/>
            <person name="Meier-Kolthoff J.P."/>
            <person name="Ohm R.A."/>
            <person name="Otillar R.P."/>
            <person name="Pangilinan J.L."/>
            <person name="Peng Y."/>
            <person name="Rokas A."/>
            <person name="Rosa C.A."/>
            <person name="Scheuner C."/>
            <person name="Sibirny A.A."/>
            <person name="Slot J.C."/>
            <person name="Stielow J.B."/>
            <person name="Sun H."/>
            <person name="Kurtzman C.P."/>
            <person name="Blackwell M."/>
            <person name="Grigoriev I.V."/>
            <person name="Jeffries T.W."/>
        </authorList>
    </citation>
    <scope>NUCLEOTIDE SEQUENCE [LARGE SCALE GENOMIC DNA]</scope>
    <source>
        <strain evidence="3 4">NRRL Y-11557</strain>
    </source>
</reference>
<dbReference type="InterPro" id="IPR036249">
    <property type="entry name" value="Thioredoxin-like_sf"/>
</dbReference>
<dbReference type="SUPFAM" id="SSF52833">
    <property type="entry name" value="Thioredoxin-like"/>
    <property type="match status" value="1"/>
</dbReference>
<dbReference type="Pfam" id="PF06999">
    <property type="entry name" value="Suc_Fer-like"/>
    <property type="match status" value="1"/>
</dbReference>
<accession>A0A1E3PYY9</accession>
<dbReference type="InterPro" id="IPR009737">
    <property type="entry name" value="Aim32/Apd1-like"/>
</dbReference>
<gene>
    <name evidence="3" type="ORF">LIPSTDRAFT_74820</name>
</gene>
<dbReference type="Gene3D" id="3.40.30.10">
    <property type="entry name" value="Glutaredoxin"/>
    <property type="match status" value="1"/>
</dbReference>
<evidence type="ECO:0000256" key="2">
    <source>
        <dbReference type="ARBA" id="ARBA00040895"/>
    </source>
</evidence>
<sequence>MFRSLRILCGFGSVSRSVFRNPSAGNLWAPILSFTSRRLFSHTSGSWDAHVDSVFVEKCPSPEFDTGCTYCRPEFPADKPVRIGAALNGTVPLMGRHLLVSSGYSEWPSRTEFERDSFQAKLRELQRQGVTRDPDFNFMITSTALSPANPPEDQSWSLYMYPDGLYFPRIPYSKGEAFIKRFLIPSRSHEGEGVENEIDIFREESPIVAICAHTARDARCGIVGPMLQAEFEQVLGSKGLLYNPRTKKGIRITLVSHVGGHAYAGNIIYFRGDGSSIWYGLVKPEHVQGIVKETIEGGRIIRELYRGGLMVKS</sequence>
<dbReference type="PANTHER" id="PTHR31902:SF7">
    <property type="entry name" value="ALTERED INHERITANCE OF MITOCHONDRIA PROTEIN 32"/>
    <property type="match status" value="1"/>
</dbReference>
<evidence type="ECO:0000256" key="1">
    <source>
        <dbReference type="ARBA" id="ARBA00038208"/>
    </source>
</evidence>
<proteinExistence type="inferred from homology"/>
<comment type="similarity">
    <text evidence="1">Belongs to the AIM32 family.</text>
</comment>
<dbReference type="PANTHER" id="PTHR31902">
    <property type="entry name" value="ACTIN PATCHES DISTAL PROTEIN 1"/>
    <property type="match status" value="1"/>
</dbReference>
<evidence type="ECO:0000313" key="4">
    <source>
        <dbReference type="Proteomes" id="UP000094385"/>
    </source>
</evidence>